<dbReference type="PANTHER" id="PTHR41523:SF8">
    <property type="entry name" value="ETHYLENE RESPONSE SENSOR PROTEIN"/>
    <property type="match status" value="1"/>
</dbReference>
<evidence type="ECO:0000256" key="9">
    <source>
        <dbReference type="ARBA" id="ARBA00022840"/>
    </source>
</evidence>
<feature type="transmembrane region" description="Helical" evidence="12">
    <location>
        <begin position="302"/>
        <end position="324"/>
    </location>
</feature>
<evidence type="ECO:0000256" key="2">
    <source>
        <dbReference type="ARBA" id="ARBA00004370"/>
    </source>
</evidence>
<evidence type="ECO:0000256" key="12">
    <source>
        <dbReference type="SAM" id="Phobius"/>
    </source>
</evidence>
<dbReference type="PANTHER" id="PTHR41523">
    <property type="entry name" value="TWO-COMPONENT SYSTEM SENSOR PROTEIN"/>
    <property type="match status" value="1"/>
</dbReference>
<keyword evidence="5" id="KW-0808">Transferase</keyword>
<keyword evidence="10 12" id="KW-1133">Transmembrane helix</keyword>
<dbReference type="Gene3D" id="3.30.450.350">
    <property type="entry name" value="CHASE domain"/>
    <property type="match status" value="1"/>
</dbReference>
<dbReference type="GO" id="GO:0005524">
    <property type="term" value="F:ATP binding"/>
    <property type="evidence" value="ECO:0007669"/>
    <property type="project" value="UniProtKB-KW"/>
</dbReference>
<protein>
    <recommendedName>
        <fullName evidence="3">histidine kinase</fullName>
        <ecNumber evidence="3">2.7.13.3</ecNumber>
    </recommendedName>
</protein>
<reference evidence="15" key="1">
    <citation type="submission" date="2016-10" db="EMBL/GenBank/DDBJ databases">
        <authorList>
            <person name="Varghese N."/>
            <person name="Submissions S."/>
        </authorList>
    </citation>
    <scope>NUCLEOTIDE SEQUENCE [LARGE SCALE GENOMIC DNA]</scope>
    <source>
        <strain evidence="15">CGMCC 1.7715</strain>
    </source>
</reference>
<dbReference type="AlphaFoldDB" id="A0A1I5KBC5"/>
<evidence type="ECO:0000259" key="13">
    <source>
        <dbReference type="PROSITE" id="PS50839"/>
    </source>
</evidence>
<dbReference type="Pfam" id="PF07536">
    <property type="entry name" value="HWE_HK"/>
    <property type="match status" value="1"/>
</dbReference>
<evidence type="ECO:0000256" key="8">
    <source>
        <dbReference type="ARBA" id="ARBA00022777"/>
    </source>
</evidence>
<dbReference type="InterPro" id="IPR036890">
    <property type="entry name" value="HATPase_C_sf"/>
</dbReference>
<evidence type="ECO:0000313" key="15">
    <source>
        <dbReference type="Proteomes" id="UP000199331"/>
    </source>
</evidence>
<organism evidence="14 15">
    <name type="scientific">Qipengyuania nanhaisediminis</name>
    <dbReference type="NCBI Taxonomy" id="604088"/>
    <lineage>
        <taxon>Bacteria</taxon>
        <taxon>Pseudomonadati</taxon>
        <taxon>Pseudomonadota</taxon>
        <taxon>Alphaproteobacteria</taxon>
        <taxon>Sphingomonadales</taxon>
        <taxon>Erythrobacteraceae</taxon>
        <taxon>Qipengyuania</taxon>
    </lineage>
</organism>
<evidence type="ECO:0000256" key="6">
    <source>
        <dbReference type="ARBA" id="ARBA00022692"/>
    </source>
</evidence>
<dbReference type="EMBL" id="FOWZ01000001">
    <property type="protein sequence ID" value="SFO82382.1"/>
    <property type="molecule type" value="Genomic_DNA"/>
</dbReference>
<proteinExistence type="predicted"/>
<evidence type="ECO:0000256" key="7">
    <source>
        <dbReference type="ARBA" id="ARBA00022741"/>
    </source>
</evidence>
<dbReference type="GO" id="GO:0004673">
    <property type="term" value="F:protein histidine kinase activity"/>
    <property type="evidence" value="ECO:0007669"/>
    <property type="project" value="UniProtKB-EC"/>
</dbReference>
<keyword evidence="6 12" id="KW-0812">Transmembrane</keyword>
<name>A0A1I5KBC5_9SPHN</name>
<dbReference type="SMART" id="SM00911">
    <property type="entry name" value="HWE_HK"/>
    <property type="match status" value="1"/>
</dbReference>
<dbReference type="STRING" id="604088.SAMN04488060_0070"/>
<dbReference type="GO" id="GO:0016020">
    <property type="term" value="C:membrane"/>
    <property type="evidence" value="ECO:0007669"/>
    <property type="project" value="UniProtKB-SubCell"/>
</dbReference>
<dbReference type="Gene3D" id="3.30.565.10">
    <property type="entry name" value="Histidine kinase-like ATPase, C-terminal domain"/>
    <property type="match status" value="1"/>
</dbReference>
<keyword evidence="8 14" id="KW-0418">Kinase</keyword>
<keyword evidence="4" id="KW-0597">Phosphoprotein</keyword>
<evidence type="ECO:0000256" key="3">
    <source>
        <dbReference type="ARBA" id="ARBA00012438"/>
    </source>
</evidence>
<dbReference type="Proteomes" id="UP000199331">
    <property type="component" value="Unassembled WGS sequence"/>
</dbReference>
<keyword evidence="15" id="KW-1185">Reference proteome</keyword>
<keyword evidence="9" id="KW-0067">ATP-binding</keyword>
<evidence type="ECO:0000256" key="1">
    <source>
        <dbReference type="ARBA" id="ARBA00000085"/>
    </source>
</evidence>
<evidence type="ECO:0000256" key="10">
    <source>
        <dbReference type="ARBA" id="ARBA00022989"/>
    </source>
</evidence>
<evidence type="ECO:0000313" key="14">
    <source>
        <dbReference type="EMBL" id="SFO82382.1"/>
    </source>
</evidence>
<feature type="domain" description="CHASE" evidence="13">
    <location>
        <begin position="79"/>
        <end position="242"/>
    </location>
</feature>
<comment type="subcellular location">
    <subcellularLocation>
        <location evidence="2">Membrane</location>
    </subcellularLocation>
</comment>
<dbReference type="InterPro" id="IPR006189">
    <property type="entry name" value="CHASE_dom"/>
</dbReference>
<dbReference type="SMART" id="SM01079">
    <property type="entry name" value="CHASE"/>
    <property type="match status" value="1"/>
</dbReference>
<evidence type="ECO:0000256" key="4">
    <source>
        <dbReference type="ARBA" id="ARBA00022553"/>
    </source>
</evidence>
<dbReference type="OrthoDB" id="136506at2"/>
<dbReference type="Pfam" id="PF03924">
    <property type="entry name" value="CHASE"/>
    <property type="match status" value="1"/>
</dbReference>
<accession>A0A1I5KBC5</accession>
<keyword evidence="11 12" id="KW-0472">Membrane</keyword>
<evidence type="ECO:0000256" key="5">
    <source>
        <dbReference type="ARBA" id="ARBA00022679"/>
    </source>
</evidence>
<dbReference type="EC" id="2.7.13.3" evidence="3"/>
<dbReference type="InterPro" id="IPR011102">
    <property type="entry name" value="Sig_transdc_His_kinase_HWE"/>
</dbReference>
<dbReference type="InterPro" id="IPR042240">
    <property type="entry name" value="CHASE_sf"/>
</dbReference>
<gene>
    <name evidence="14" type="ORF">SAMN04488060_0070</name>
</gene>
<dbReference type="GO" id="GO:0007165">
    <property type="term" value="P:signal transduction"/>
    <property type="evidence" value="ECO:0007669"/>
    <property type="project" value="UniProtKB-ARBA"/>
</dbReference>
<sequence length="552" mass="61229">MRKKVRQRWLVDYPRAVPLAIFALVAAVTALSVFAIESGQRIREEADLNRKAQAMAFAIERRGYSNSAFLRAAGALFGSQEQVNAETFRQFVAELRLDSDYRGAEGIGWAPAIGAGEIAATEAILNEGKLYSVRITPSAISEPREQLVPVMFLQPDTLRNRRAIGFDMYSEPVRRKALDEATRTGRPTATGRVTLMQEGGEERPGFLIYMPVFEGGISNRSLKGFVYSPFNAEQFLTSAAELVSIEETPIRLFDVGDEGRFLIAEREGWVADRPFVEREVDLAGREMRVVVQAVRDNTLSPLSMITLLFGLAVASLLLIVARLLTQQAQEDSKSLEWFAEQNSIRNSLTRELNHRVKNTLANVLSIVSLTRRRADDLDEFAEGIDQRIRALSATHDLLTQSEWGTTPIRSVIEVELAPYANDQDHELVIEGPEVELAPNDALSLGLALHELATNAAKYGALSTSGGKVAIVWTLISENLARIDWSESGGPRVTEPTKRGFGTDLIEKIVAHELRHPVELDFLPTGVRCKLLVPVREPSEFALRSPPVQLEKE</sequence>
<dbReference type="PROSITE" id="PS50839">
    <property type="entry name" value="CHASE"/>
    <property type="match status" value="1"/>
</dbReference>
<keyword evidence="7" id="KW-0547">Nucleotide-binding</keyword>
<evidence type="ECO:0000256" key="11">
    <source>
        <dbReference type="ARBA" id="ARBA00023136"/>
    </source>
</evidence>
<comment type="catalytic activity">
    <reaction evidence="1">
        <text>ATP + protein L-histidine = ADP + protein N-phospho-L-histidine.</text>
        <dbReference type="EC" id="2.7.13.3"/>
    </reaction>
</comment>